<sequence length="344" mass="41139">MKEIFLFPLIKILTFSALVWISPNSYRSAISGELWENRIGLYDKLELRNSRLLSERWKQYRHERNVNLKERKHNMLKDEDHYDERFPSSMRNKPNPREHMDNPGFSEKTDKLTSRSKYGNHFGRRKDKIANEKIHRTSKGNSEIDEDDNYLKEPEDGYYMREGNVEYGGGNKEHKKPPNNNVHGIQSKSGMNNKNLEKLPRPPNENVPYTLEYYHYSKVKRGVMEKFVNALKKMDVQFQLKFMRYMKARNYSAEREFLELRSRKEVISYYFRRYKIMLPLIMQTVIFSIFLGLTLTTSAVGPMFIMSCITGELLLNLSYYYLKAYIRIRKIHRNFRQHGVKIKE</sequence>
<accession>A0A1A7VWU1</accession>
<feature type="transmembrane region" description="Helical" evidence="2">
    <location>
        <begin position="303"/>
        <end position="322"/>
    </location>
</feature>
<reference evidence="4" key="2">
    <citation type="submission" date="2016-05" db="EMBL/GenBank/DDBJ databases">
        <authorList>
            <person name="Lavstsen T."/>
            <person name="Jespersen J.S."/>
        </authorList>
    </citation>
    <scope>NUCLEOTIDE SEQUENCE [LARGE SCALE GENOMIC DNA]</scope>
</reference>
<feature type="transmembrane region" description="Helical" evidence="2">
    <location>
        <begin position="6"/>
        <end position="23"/>
    </location>
</feature>
<evidence type="ECO:0000313" key="3">
    <source>
        <dbReference type="EMBL" id="SBO24064.1"/>
    </source>
</evidence>
<gene>
    <name evidence="3" type="ORF">PKNA1_C2_0623600</name>
    <name evidence="4" type="ORF">PKNA1_H1_0623600</name>
</gene>
<dbReference type="EMBL" id="CWHR02000008">
    <property type="protein sequence ID" value="SBO26095.1"/>
    <property type="molecule type" value="Genomic_DNA"/>
</dbReference>
<keyword evidence="2" id="KW-0472">Membrane</keyword>
<reference evidence="5" key="1">
    <citation type="submission" date="2016-05" db="EMBL/GenBank/DDBJ databases">
        <authorList>
            <person name="Sharaf H."/>
        </authorList>
    </citation>
    <scope>NUCLEOTIDE SEQUENCE [LARGE SCALE GENOMIC DNA]</scope>
    <source>
        <strain evidence="5">H</strain>
    </source>
</reference>
<name>A0A1A7VWU1_PLAKH</name>
<keyword evidence="2" id="KW-1133">Transmembrane helix</keyword>
<feature type="compositionally biased region" description="Basic and acidic residues" evidence="1">
    <location>
        <begin position="95"/>
        <end position="113"/>
    </location>
</feature>
<evidence type="ECO:0000313" key="4">
    <source>
        <dbReference type="EMBL" id="SBO26095.1"/>
    </source>
</evidence>
<dbReference type="EMBL" id="CWHQ02000009">
    <property type="protein sequence ID" value="SBO24064.1"/>
    <property type="molecule type" value="Genomic_DNA"/>
</dbReference>
<evidence type="ECO:0000256" key="2">
    <source>
        <dbReference type="SAM" id="Phobius"/>
    </source>
</evidence>
<proteinExistence type="predicted"/>
<evidence type="ECO:0008006" key="7">
    <source>
        <dbReference type="Google" id="ProtNLM"/>
    </source>
</evidence>
<dbReference type="AlphaFoldDB" id="A0A1A7VWU1"/>
<dbReference type="Proteomes" id="UP000182142">
    <property type="component" value="Unassembled WGS sequence"/>
</dbReference>
<evidence type="ECO:0000256" key="1">
    <source>
        <dbReference type="SAM" id="MobiDB-lite"/>
    </source>
</evidence>
<feature type="compositionally biased region" description="Polar residues" evidence="1">
    <location>
        <begin position="178"/>
        <end position="194"/>
    </location>
</feature>
<protein>
    <recommendedName>
        <fullName evidence="7">Variable surface protein</fullName>
    </recommendedName>
</protein>
<feature type="transmembrane region" description="Helical" evidence="2">
    <location>
        <begin position="276"/>
        <end position="297"/>
    </location>
</feature>
<evidence type="ECO:0000313" key="5">
    <source>
        <dbReference type="Proteomes" id="UP000182128"/>
    </source>
</evidence>
<keyword evidence="2" id="KW-0812">Transmembrane</keyword>
<evidence type="ECO:0000313" key="6">
    <source>
        <dbReference type="Proteomes" id="UP000182142"/>
    </source>
</evidence>
<feature type="region of interest" description="Disordered" evidence="1">
    <location>
        <begin position="168"/>
        <end position="202"/>
    </location>
</feature>
<dbReference type="OrthoDB" id="381905at2759"/>
<dbReference type="VEuPathDB" id="PlasmoDB:PKNH_0623600"/>
<organism evidence="4 6">
    <name type="scientific">Plasmodium knowlesi (strain H)</name>
    <dbReference type="NCBI Taxonomy" id="5851"/>
    <lineage>
        <taxon>Eukaryota</taxon>
        <taxon>Sar</taxon>
        <taxon>Alveolata</taxon>
        <taxon>Apicomplexa</taxon>
        <taxon>Aconoidasida</taxon>
        <taxon>Haemosporida</taxon>
        <taxon>Plasmodiidae</taxon>
        <taxon>Plasmodium</taxon>
        <taxon>Plasmodium (Plasmodium)</taxon>
    </lineage>
</organism>
<reference evidence="6" key="3">
    <citation type="submission" date="2016-05" db="EMBL/GenBank/DDBJ databases">
        <authorList>
            <person name="Sharaf Hazem."/>
        </authorList>
    </citation>
    <scope>NUCLEOTIDE SEQUENCE [LARGE SCALE GENOMIC DNA]</scope>
    <source>
        <strain evidence="6">H</strain>
    </source>
</reference>
<dbReference type="Proteomes" id="UP000182128">
    <property type="component" value="Unassembled WGS sequence"/>
</dbReference>
<feature type="region of interest" description="Disordered" evidence="1">
    <location>
        <begin position="83"/>
        <end position="121"/>
    </location>
</feature>